<organism evidence="3 4">
    <name type="scientific">Haloechinothrix alba</name>
    <dbReference type="NCBI Taxonomy" id="664784"/>
    <lineage>
        <taxon>Bacteria</taxon>
        <taxon>Bacillati</taxon>
        <taxon>Actinomycetota</taxon>
        <taxon>Actinomycetes</taxon>
        <taxon>Pseudonocardiales</taxon>
        <taxon>Pseudonocardiaceae</taxon>
        <taxon>Haloechinothrix</taxon>
    </lineage>
</organism>
<evidence type="ECO:0000313" key="4">
    <source>
        <dbReference type="Proteomes" id="UP000198348"/>
    </source>
</evidence>
<dbReference type="EMBL" id="FZNW01000006">
    <property type="protein sequence ID" value="SNR46367.1"/>
    <property type="molecule type" value="Genomic_DNA"/>
</dbReference>
<feature type="transmembrane region" description="Helical" evidence="2">
    <location>
        <begin position="39"/>
        <end position="63"/>
    </location>
</feature>
<feature type="transmembrane region" description="Helical" evidence="2">
    <location>
        <begin position="121"/>
        <end position="149"/>
    </location>
</feature>
<protein>
    <recommendedName>
        <fullName evidence="5">DUF2567 domain-containing protein</fullName>
    </recommendedName>
</protein>
<name>A0A238WIR0_9PSEU</name>
<feature type="transmembrane region" description="Helical" evidence="2">
    <location>
        <begin position="92"/>
        <end position="114"/>
    </location>
</feature>
<dbReference type="Pfam" id="PF10821">
    <property type="entry name" value="DUF2567"/>
    <property type="match status" value="1"/>
</dbReference>
<keyword evidence="2" id="KW-0472">Membrane</keyword>
<evidence type="ECO:0000256" key="2">
    <source>
        <dbReference type="SAM" id="Phobius"/>
    </source>
</evidence>
<keyword evidence="2" id="KW-1133">Transmembrane helix</keyword>
<evidence type="ECO:0008006" key="5">
    <source>
        <dbReference type="Google" id="ProtNLM"/>
    </source>
</evidence>
<keyword evidence="4" id="KW-1185">Reference proteome</keyword>
<keyword evidence="2" id="KW-0812">Transmembrane</keyword>
<evidence type="ECO:0000256" key="1">
    <source>
        <dbReference type="SAM" id="MobiDB-lite"/>
    </source>
</evidence>
<accession>A0A238WIR0</accession>
<proteinExistence type="predicted"/>
<reference evidence="3 4" key="1">
    <citation type="submission" date="2017-06" db="EMBL/GenBank/DDBJ databases">
        <authorList>
            <person name="Kim H.J."/>
            <person name="Triplett B.A."/>
        </authorList>
    </citation>
    <scope>NUCLEOTIDE SEQUENCE [LARGE SCALE GENOMIC DNA]</scope>
    <source>
        <strain evidence="3 4">DSM 45207</strain>
    </source>
</reference>
<evidence type="ECO:0000313" key="3">
    <source>
        <dbReference type="EMBL" id="SNR46367.1"/>
    </source>
</evidence>
<sequence>MPSSQVDDKDSARTESRDAGRSGVREVLRRRQPKVVVKADLLPAVSVLSTAGLIGIPVGWIWAQLAPPQRVRVLSDGSLVAPELESWHQFDALVIFALLCMAAGVIVGALVWMLRERRGPVAMIAAVCGSLLAAWLAGLMGEMFVAGMYEVTGAPEVGDVVTEAPQPGTPWVLVAQPFATALTYGLLAAWNGTDDLGRRLG</sequence>
<dbReference type="Proteomes" id="UP000198348">
    <property type="component" value="Unassembled WGS sequence"/>
</dbReference>
<dbReference type="InterPro" id="IPR021213">
    <property type="entry name" value="DUF2567"/>
</dbReference>
<feature type="region of interest" description="Disordered" evidence="1">
    <location>
        <begin position="1"/>
        <end position="24"/>
    </location>
</feature>
<dbReference type="AlphaFoldDB" id="A0A238WIR0"/>
<feature type="transmembrane region" description="Helical" evidence="2">
    <location>
        <begin position="169"/>
        <end position="190"/>
    </location>
</feature>
<gene>
    <name evidence="3" type="ORF">SAMN06265360_106207</name>
</gene>